<dbReference type="Proteomes" id="UP000265515">
    <property type="component" value="Unassembled WGS sequence"/>
</dbReference>
<dbReference type="Gramene" id="GBG80703">
    <property type="protein sequence ID" value="GBG80703"/>
    <property type="gene ID" value="CBR_g31160"/>
</dbReference>
<dbReference type="PANTHER" id="PTHR34810">
    <property type="entry name" value="DNA-BINDING PROTEIN BIN4"/>
    <property type="match status" value="1"/>
</dbReference>
<dbReference type="AlphaFoldDB" id="A0A388LEQ7"/>
<feature type="compositionally biased region" description="Basic and acidic residues" evidence="1">
    <location>
        <begin position="252"/>
        <end position="271"/>
    </location>
</feature>
<dbReference type="STRING" id="69332.A0A388LEQ7"/>
<dbReference type="PANTHER" id="PTHR34810:SF1">
    <property type="entry name" value="DNA-BINDING PROTEIN BIN4"/>
    <property type="match status" value="1"/>
</dbReference>
<feature type="compositionally biased region" description="Basic and acidic residues" evidence="1">
    <location>
        <begin position="152"/>
        <end position="167"/>
    </location>
</feature>
<evidence type="ECO:0000313" key="2">
    <source>
        <dbReference type="EMBL" id="GBG80703.1"/>
    </source>
</evidence>
<sequence>MDGSAPTGGRQPQERRQAQTVLVECDSDAAPLDLSGDVGSVGRFSVRDAGEDCAALLLDIKGTVYKGSIMSSTTFFVVNVGATEAKLEAIMNDFMLLQEETNIFDAETMVEGTLDDILDVSDSEWGAAPKDRDSTAAPNSGKAAKGGKQGVKQKDEGDGESEMDKFNGGESEDEFSPTPKKAKGGSGSGGKGAGKGGGGGAKRPKSEKETARRAPAGAGRGRGARAGAGRGSRAKAKPKGAGKPRGKGRGAGAKEGKQRAKETFKGMEEDD</sequence>
<dbReference type="OMA" id="AMSGEHY"/>
<evidence type="ECO:0000256" key="1">
    <source>
        <dbReference type="SAM" id="MobiDB-lite"/>
    </source>
</evidence>
<organism evidence="2 3">
    <name type="scientific">Chara braunii</name>
    <name type="common">Braun's stonewort</name>
    <dbReference type="NCBI Taxonomy" id="69332"/>
    <lineage>
        <taxon>Eukaryota</taxon>
        <taxon>Viridiplantae</taxon>
        <taxon>Streptophyta</taxon>
        <taxon>Charophyceae</taxon>
        <taxon>Charales</taxon>
        <taxon>Characeae</taxon>
        <taxon>Chara</taxon>
    </lineage>
</organism>
<feature type="compositionally biased region" description="Gly residues" evidence="1">
    <location>
        <begin position="184"/>
        <end position="201"/>
    </location>
</feature>
<accession>A0A388LEQ7</accession>
<dbReference type="EMBL" id="BFEA01000354">
    <property type="protein sequence ID" value="GBG80703.1"/>
    <property type="molecule type" value="Genomic_DNA"/>
</dbReference>
<dbReference type="InterPro" id="IPR033246">
    <property type="entry name" value="BIN4"/>
</dbReference>
<dbReference type="GO" id="GO:0003690">
    <property type="term" value="F:double-stranded DNA binding"/>
    <property type="evidence" value="ECO:0007669"/>
    <property type="project" value="InterPro"/>
</dbReference>
<proteinExistence type="predicted"/>
<dbReference type="OrthoDB" id="549068at2759"/>
<keyword evidence="3" id="KW-1185">Reference proteome</keyword>
<dbReference type="GO" id="GO:0042023">
    <property type="term" value="P:DNA endoreduplication"/>
    <property type="evidence" value="ECO:0007669"/>
    <property type="project" value="InterPro"/>
</dbReference>
<evidence type="ECO:0000313" key="3">
    <source>
        <dbReference type="Proteomes" id="UP000265515"/>
    </source>
</evidence>
<feature type="compositionally biased region" description="Gly residues" evidence="1">
    <location>
        <begin position="218"/>
        <end position="230"/>
    </location>
</feature>
<feature type="region of interest" description="Disordered" evidence="1">
    <location>
        <begin position="124"/>
        <end position="271"/>
    </location>
</feature>
<name>A0A388LEQ7_CHABU</name>
<reference evidence="2 3" key="1">
    <citation type="journal article" date="2018" name="Cell">
        <title>The Chara Genome: Secondary Complexity and Implications for Plant Terrestrialization.</title>
        <authorList>
            <person name="Nishiyama T."/>
            <person name="Sakayama H."/>
            <person name="Vries J.D."/>
            <person name="Buschmann H."/>
            <person name="Saint-Marcoux D."/>
            <person name="Ullrich K.K."/>
            <person name="Haas F.B."/>
            <person name="Vanderstraeten L."/>
            <person name="Becker D."/>
            <person name="Lang D."/>
            <person name="Vosolsobe S."/>
            <person name="Rombauts S."/>
            <person name="Wilhelmsson P.K.I."/>
            <person name="Janitza P."/>
            <person name="Kern R."/>
            <person name="Heyl A."/>
            <person name="Rumpler F."/>
            <person name="Villalobos L.I.A.C."/>
            <person name="Clay J.M."/>
            <person name="Skokan R."/>
            <person name="Toyoda A."/>
            <person name="Suzuki Y."/>
            <person name="Kagoshima H."/>
            <person name="Schijlen E."/>
            <person name="Tajeshwar N."/>
            <person name="Catarino B."/>
            <person name="Hetherington A.J."/>
            <person name="Saltykova A."/>
            <person name="Bonnot C."/>
            <person name="Breuninger H."/>
            <person name="Symeonidi A."/>
            <person name="Radhakrishnan G.V."/>
            <person name="Van Nieuwerburgh F."/>
            <person name="Deforce D."/>
            <person name="Chang C."/>
            <person name="Karol K.G."/>
            <person name="Hedrich R."/>
            <person name="Ulvskov P."/>
            <person name="Glockner G."/>
            <person name="Delwiche C.F."/>
            <person name="Petrasek J."/>
            <person name="Van de Peer Y."/>
            <person name="Friml J."/>
            <person name="Beilby M."/>
            <person name="Dolan L."/>
            <person name="Kohara Y."/>
            <person name="Sugano S."/>
            <person name="Fujiyama A."/>
            <person name="Delaux P.-M."/>
            <person name="Quint M."/>
            <person name="TheiBen G."/>
            <person name="Hagemann M."/>
            <person name="Harholt J."/>
            <person name="Dunand C."/>
            <person name="Zachgo S."/>
            <person name="Langdale J."/>
            <person name="Maumus F."/>
            <person name="Straeten D.V.D."/>
            <person name="Gould S.B."/>
            <person name="Rensing S.A."/>
        </authorList>
    </citation>
    <scope>NUCLEOTIDE SEQUENCE [LARGE SCALE GENOMIC DNA]</scope>
    <source>
        <strain evidence="2 3">S276</strain>
    </source>
</reference>
<gene>
    <name evidence="2" type="ORF">CBR_g31160</name>
</gene>
<feature type="compositionally biased region" description="Basic residues" evidence="1">
    <location>
        <begin position="232"/>
        <end position="248"/>
    </location>
</feature>
<dbReference type="GO" id="GO:0005634">
    <property type="term" value="C:nucleus"/>
    <property type="evidence" value="ECO:0007669"/>
    <property type="project" value="TreeGrafter"/>
</dbReference>
<dbReference type="GO" id="GO:0009330">
    <property type="term" value="C:DNA topoisomerase type II (double strand cut, ATP-hydrolyzing) complex"/>
    <property type="evidence" value="ECO:0007669"/>
    <property type="project" value="InterPro"/>
</dbReference>
<dbReference type="GO" id="GO:0051276">
    <property type="term" value="P:chromosome organization"/>
    <property type="evidence" value="ECO:0007669"/>
    <property type="project" value="TreeGrafter"/>
</dbReference>
<protein>
    <submittedName>
        <fullName evidence="2">Uncharacterized protein</fullName>
    </submittedName>
</protein>
<comment type="caution">
    <text evidence="2">The sequence shown here is derived from an EMBL/GenBank/DDBJ whole genome shotgun (WGS) entry which is preliminary data.</text>
</comment>